<comment type="caution">
    <text evidence="2">The sequence shown here is derived from an EMBL/GenBank/DDBJ whole genome shotgun (WGS) entry which is preliminary data.</text>
</comment>
<dbReference type="AlphaFoldDB" id="A0AAD8UIH0"/>
<dbReference type="RefSeq" id="XP_060362354.1">
    <property type="nucleotide sequence ID" value="XM_060510681.1"/>
</dbReference>
<dbReference type="EMBL" id="JAHMHS010000081">
    <property type="protein sequence ID" value="KAK1722299.1"/>
    <property type="molecule type" value="Genomic_DNA"/>
</dbReference>
<protein>
    <submittedName>
        <fullName evidence="2">Uncharacterized protein</fullName>
    </submittedName>
</protein>
<feature type="region of interest" description="Disordered" evidence="1">
    <location>
        <begin position="208"/>
        <end position="249"/>
    </location>
</feature>
<proteinExistence type="predicted"/>
<evidence type="ECO:0000256" key="1">
    <source>
        <dbReference type="SAM" id="MobiDB-lite"/>
    </source>
</evidence>
<reference evidence="2" key="1">
    <citation type="submission" date="2021-12" db="EMBL/GenBank/DDBJ databases">
        <title>Comparative genomics, transcriptomics and evolutionary studies reveal genomic signatures of adaptation to plant cell wall in hemibiotrophic fungi.</title>
        <authorList>
            <consortium name="DOE Joint Genome Institute"/>
            <person name="Baroncelli R."/>
            <person name="Diaz J.F."/>
            <person name="Benocci T."/>
            <person name="Peng M."/>
            <person name="Battaglia E."/>
            <person name="Haridas S."/>
            <person name="Andreopoulos W."/>
            <person name="Labutti K."/>
            <person name="Pangilinan J."/>
            <person name="Floch G.L."/>
            <person name="Makela M.R."/>
            <person name="Henrissat B."/>
            <person name="Grigoriev I.V."/>
            <person name="Crouch J.A."/>
            <person name="De Vries R.P."/>
            <person name="Sukno S.A."/>
            <person name="Thon M.R."/>
        </authorList>
    </citation>
    <scope>NUCLEOTIDE SEQUENCE</scope>
    <source>
        <strain evidence="2">CBS 112980</strain>
    </source>
</reference>
<name>A0AAD8UIH0_GLOAC</name>
<feature type="compositionally biased region" description="Basic and acidic residues" evidence="1">
    <location>
        <begin position="228"/>
        <end position="239"/>
    </location>
</feature>
<feature type="region of interest" description="Disordered" evidence="1">
    <location>
        <begin position="270"/>
        <end position="294"/>
    </location>
</feature>
<evidence type="ECO:0000313" key="3">
    <source>
        <dbReference type="Proteomes" id="UP001244207"/>
    </source>
</evidence>
<dbReference type="GeneID" id="85394580"/>
<keyword evidence="3" id="KW-1185">Reference proteome</keyword>
<evidence type="ECO:0000313" key="2">
    <source>
        <dbReference type="EMBL" id="KAK1722299.1"/>
    </source>
</evidence>
<accession>A0AAD8UIH0</accession>
<dbReference type="Proteomes" id="UP001244207">
    <property type="component" value="Unassembled WGS sequence"/>
</dbReference>
<organism evidence="2 3">
    <name type="scientific">Glomerella acutata</name>
    <name type="common">Colletotrichum acutatum</name>
    <dbReference type="NCBI Taxonomy" id="27357"/>
    <lineage>
        <taxon>Eukaryota</taxon>
        <taxon>Fungi</taxon>
        <taxon>Dikarya</taxon>
        <taxon>Ascomycota</taxon>
        <taxon>Pezizomycotina</taxon>
        <taxon>Sordariomycetes</taxon>
        <taxon>Hypocreomycetidae</taxon>
        <taxon>Glomerellales</taxon>
        <taxon>Glomerellaceae</taxon>
        <taxon>Colletotrichum</taxon>
        <taxon>Colletotrichum acutatum species complex</taxon>
    </lineage>
</organism>
<gene>
    <name evidence="2" type="ORF">BDZ83DRAFT_654006</name>
</gene>
<sequence>MTRLGSYDVPTMAVRSVAERHSILYCLVSVRHRDLIVYVRARGVGLCVIVHYHWPGWSEQGNPSQKLANRLSCVACTNRSHVCGRSLYQRGSAFSPKNVPVGTSLRSSKTTSKLHGPCFNPCSERSSDTLQIPTSAKDKVVDLFHLNFGTRGERKVESFGQGLWSPPEDFPSVKNSEEVAGRTVLLLRAQQRKRDHPWGRLRAAAGCRVPSSGLRHPGGSQSVGSRADAGRRPAYEKRSGQAHNGASPPAFMLETTTVIGIMAVRSVGGREGTGIPRSRPACQTPSPPKADTLAPDPRLIGTARRKRANSTDKLSRVSSALSIFVGRSVLEFPVRPCSS</sequence>